<evidence type="ECO:0000256" key="1">
    <source>
        <dbReference type="SAM" id="Phobius"/>
    </source>
</evidence>
<protein>
    <recommendedName>
        <fullName evidence="4">Glycosyltransferase RgtA/B/C/D-like domain-containing protein</fullName>
    </recommendedName>
</protein>
<feature type="transmembrane region" description="Helical" evidence="1">
    <location>
        <begin position="393"/>
        <end position="411"/>
    </location>
</feature>
<keyword evidence="3" id="KW-1185">Reference proteome</keyword>
<evidence type="ECO:0000313" key="2">
    <source>
        <dbReference type="EMBL" id="WED63194.1"/>
    </source>
</evidence>
<feature type="transmembrane region" description="Helical" evidence="1">
    <location>
        <begin position="160"/>
        <end position="180"/>
    </location>
</feature>
<evidence type="ECO:0000313" key="3">
    <source>
        <dbReference type="Proteomes" id="UP001218638"/>
    </source>
</evidence>
<keyword evidence="1" id="KW-0472">Membrane</keyword>
<feature type="transmembrane region" description="Helical" evidence="1">
    <location>
        <begin position="130"/>
        <end position="148"/>
    </location>
</feature>
<dbReference type="EMBL" id="CP119075">
    <property type="protein sequence ID" value="WED63194.1"/>
    <property type="molecule type" value="Genomic_DNA"/>
</dbReference>
<organism evidence="2 3">
    <name type="scientific">Synoicihabitans lomoniglobus</name>
    <dbReference type="NCBI Taxonomy" id="2909285"/>
    <lineage>
        <taxon>Bacteria</taxon>
        <taxon>Pseudomonadati</taxon>
        <taxon>Verrucomicrobiota</taxon>
        <taxon>Opitutia</taxon>
        <taxon>Opitutales</taxon>
        <taxon>Opitutaceae</taxon>
        <taxon>Synoicihabitans</taxon>
    </lineage>
</organism>
<reference evidence="2" key="1">
    <citation type="submission" date="2023-03" db="EMBL/GenBank/DDBJ databases">
        <title>Lomoglobus Profundus gen. nov., sp. nov., a novel member of the phylum Verrucomicrobia, isolated from deep-marine sediment of South China Sea.</title>
        <authorList>
            <person name="Ahmad T."/>
            <person name="Ishaq S.E."/>
            <person name="Wang F."/>
        </authorList>
    </citation>
    <scope>NUCLEOTIDE SEQUENCE</scope>
    <source>
        <strain evidence="2">LMO-M01</strain>
    </source>
</reference>
<gene>
    <name evidence="2" type="ORF">PXH66_12730</name>
</gene>
<dbReference type="RefSeq" id="WP_330928546.1">
    <property type="nucleotide sequence ID" value="NZ_CP119075.1"/>
</dbReference>
<dbReference type="KEGG" id="slom:PXH66_12730"/>
<keyword evidence="1" id="KW-1133">Transmembrane helix</keyword>
<evidence type="ECO:0008006" key="4">
    <source>
        <dbReference type="Google" id="ProtNLM"/>
    </source>
</evidence>
<sequence>MSVQNWIHWLEQGRGTAALKGVVVVLGLLALSFTVAFKQFHGPRTEETLRQADLGRSLATGAGFTTSINYPQAHAVMERHGRLFETDRRLPELYQAPGYALVLGAAMAVLPESMRAGLFADAPNPPDGFGADYLLLVINVVLLWIAAVQTWRLGTRLFDATVGTVAGLALLISTPVWAHVVAVDGTALAMVLLLGLFQGLAAADQAMDDDRRRRALAAWGVAGLMAGLLFLTDYPLGLLVLVVAGHAWWRRVPAAAGIALGLAVLVALPWVWRNIELTGSPVALAAQDVALRSGDPTADPAVWRTTLSAESPAINLNKVGSKTLAAVQHTLRDRLWSDGGLVLTAFFVTGWIYRFRRKSSNRLRTVFALALGVMVVAQGMLNSGEGERGSTAIAAPLIILFGAGFFMVLVASSDVLKRAPRWAACGLLAVQALPLMHDLAEPRRIHFSYPPYYPSFFINLGHEVTRRGDPVAGWMADVPAGAAWYSGQRVWAQPHTLRDFYAVNVDQHLLALVLTPETLDRPFFSELLGGEVSTTRFGEWGKVYTGLISGRLPRDFPLRESRSLAQNFQLLLDPAWVRPRGK</sequence>
<feature type="transmembrane region" description="Helical" evidence="1">
    <location>
        <begin position="186"/>
        <end position="203"/>
    </location>
</feature>
<feature type="transmembrane region" description="Helical" evidence="1">
    <location>
        <begin position="93"/>
        <end position="110"/>
    </location>
</feature>
<feature type="transmembrane region" description="Helical" evidence="1">
    <location>
        <begin position="215"/>
        <end position="232"/>
    </location>
</feature>
<name>A0AAE9ZUC7_9BACT</name>
<feature type="transmembrane region" description="Helical" evidence="1">
    <location>
        <begin position="17"/>
        <end position="37"/>
    </location>
</feature>
<feature type="transmembrane region" description="Helical" evidence="1">
    <location>
        <begin position="363"/>
        <end position="381"/>
    </location>
</feature>
<feature type="transmembrane region" description="Helical" evidence="1">
    <location>
        <begin position="252"/>
        <end position="272"/>
    </location>
</feature>
<dbReference type="Proteomes" id="UP001218638">
    <property type="component" value="Chromosome"/>
</dbReference>
<dbReference type="AlphaFoldDB" id="A0AAE9ZUC7"/>
<keyword evidence="1" id="KW-0812">Transmembrane</keyword>
<accession>A0AAE9ZUC7</accession>
<proteinExistence type="predicted"/>